<dbReference type="Proteomes" id="UP001219525">
    <property type="component" value="Unassembled WGS sequence"/>
</dbReference>
<sequence length="98" mass="10890">MNANANCIAGKYDASSSSFSRPPAAPFLHRAVARYAPPTSCHDTVEWRWTYTNAFLPLYLTLYLSQLFSAATTGSASNSATLPRWAYIRSASWTQMFD</sequence>
<protein>
    <submittedName>
        <fullName evidence="1">Uncharacterized protein</fullName>
    </submittedName>
</protein>
<reference evidence="1" key="1">
    <citation type="submission" date="2023-03" db="EMBL/GenBank/DDBJ databases">
        <title>Massive genome expansion in bonnet fungi (Mycena s.s.) driven by repeated elements and novel gene families across ecological guilds.</title>
        <authorList>
            <consortium name="Lawrence Berkeley National Laboratory"/>
            <person name="Harder C.B."/>
            <person name="Miyauchi S."/>
            <person name="Viragh M."/>
            <person name="Kuo A."/>
            <person name="Thoen E."/>
            <person name="Andreopoulos B."/>
            <person name="Lu D."/>
            <person name="Skrede I."/>
            <person name="Drula E."/>
            <person name="Henrissat B."/>
            <person name="Morin E."/>
            <person name="Kohler A."/>
            <person name="Barry K."/>
            <person name="LaButti K."/>
            <person name="Morin E."/>
            <person name="Salamov A."/>
            <person name="Lipzen A."/>
            <person name="Mereny Z."/>
            <person name="Hegedus B."/>
            <person name="Baldrian P."/>
            <person name="Stursova M."/>
            <person name="Weitz H."/>
            <person name="Taylor A."/>
            <person name="Grigoriev I.V."/>
            <person name="Nagy L.G."/>
            <person name="Martin F."/>
            <person name="Kauserud H."/>
        </authorList>
    </citation>
    <scope>NUCLEOTIDE SEQUENCE</scope>
    <source>
        <strain evidence="1">9144</strain>
    </source>
</reference>
<evidence type="ECO:0000313" key="2">
    <source>
        <dbReference type="Proteomes" id="UP001219525"/>
    </source>
</evidence>
<name>A0AAD7E6E1_9AGAR</name>
<organism evidence="1 2">
    <name type="scientific">Mycena pura</name>
    <dbReference type="NCBI Taxonomy" id="153505"/>
    <lineage>
        <taxon>Eukaryota</taxon>
        <taxon>Fungi</taxon>
        <taxon>Dikarya</taxon>
        <taxon>Basidiomycota</taxon>
        <taxon>Agaricomycotina</taxon>
        <taxon>Agaricomycetes</taxon>
        <taxon>Agaricomycetidae</taxon>
        <taxon>Agaricales</taxon>
        <taxon>Marasmiineae</taxon>
        <taxon>Mycenaceae</taxon>
        <taxon>Mycena</taxon>
    </lineage>
</organism>
<keyword evidence="2" id="KW-1185">Reference proteome</keyword>
<proteinExistence type="predicted"/>
<accession>A0AAD7E6E1</accession>
<evidence type="ECO:0000313" key="1">
    <source>
        <dbReference type="EMBL" id="KAJ7230197.1"/>
    </source>
</evidence>
<dbReference type="AlphaFoldDB" id="A0AAD7E6E1"/>
<dbReference type="EMBL" id="JARJCW010000001">
    <property type="protein sequence ID" value="KAJ7230197.1"/>
    <property type="molecule type" value="Genomic_DNA"/>
</dbReference>
<comment type="caution">
    <text evidence="1">The sequence shown here is derived from an EMBL/GenBank/DDBJ whole genome shotgun (WGS) entry which is preliminary data.</text>
</comment>
<gene>
    <name evidence="1" type="ORF">GGX14DRAFT_553678</name>
</gene>